<organism evidence="10 11">
    <name type="scientific">Methylobacterium iners</name>
    <dbReference type="NCBI Taxonomy" id="418707"/>
    <lineage>
        <taxon>Bacteria</taxon>
        <taxon>Pseudomonadati</taxon>
        <taxon>Pseudomonadota</taxon>
        <taxon>Alphaproteobacteria</taxon>
        <taxon>Hyphomicrobiales</taxon>
        <taxon>Methylobacteriaceae</taxon>
        <taxon>Methylobacterium</taxon>
    </lineage>
</organism>
<comment type="caution">
    <text evidence="10">The sequence shown here is derived from an EMBL/GenBank/DDBJ whole genome shotgun (WGS) entry which is preliminary data.</text>
</comment>
<evidence type="ECO:0000259" key="9">
    <source>
        <dbReference type="Pfam" id="PF00535"/>
    </source>
</evidence>
<keyword evidence="7" id="KW-0973">c-di-GMP</keyword>
<dbReference type="Pfam" id="PF03552">
    <property type="entry name" value="Cellulose_synt"/>
    <property type="match status" value="1"/>
</dbReference>
<feature type="transmembrane region" description="Helical" evidence="7">
    <location>
        <begin position="424"/>
        <end position="452"/>
    </location>
</feature>
<dbReference type="EC" id="2.4.1.12" evidence="7"/>
<keyword evidence="2 7" id="KW-0328">Glycosyltransferase</keyword>
<dbReference type="CDD" id="cd06421">
    <property type="entry name" value="CESA_CelA_like"/>
    <property type="match status" value="1"/>
</dbReference>
<keyword evidence="7" id="KW-0997">Cell inner membrane</keyword>
<evidence type="ECO:0000313" key="10">
    <source>
        <dbReference type="EMBL" id="GJD95857.1"/>
    </source>
</evidence>
<dbReference type="InterPro" id="IPR001173">
    <property type="entry name" value="Glyco_trans_2-like"/>
</dbReference>
<keyword evidence="4 7" id="KW-0812">Transmembrane</keyword>
<evidence type="ECO:0000256" key="3">
    <source>
        <dbReference type="ARBA" id="ARBA00022679"/>
    </source>
</evidence>
<comment type="subcellular location">
    <subcellularLocation>
        <location evidence="7">Cell inner membrane</location>
    </subcellularLocation>
    <subcellularLocation>
        <location evidence="1">Endomembrane system</location>
        <topology evidence="1">Multi-pass membrane protein</topology>
    </subcellularLocation>
</comment>
<keyword evidence="3 7" id="KW-0808">Transferase</keyword>
<evidence type="ECO:0000256" key="8">
    <source>
        <dbReference type="SAM" id="MobiDB-lite"/>
    </source>
</evidence>
<dbReference type="NCBIfam" id="TIGR03030">
    <property type="entry name" value="CelA"/>
    <property type="match status" value="1"/>
</dbReference>
<feature type="transmembrane region" description="Helical" evidence="7">
    <location>
        <begin position="565"/>
        <end position="590"/>
    </location>
</feature>
<feature type="compositionally biased region" description="Polar residues" evidence="8">
    <location>
        <begin position="872"/>
        <end position="885"/>
    </location>
</feature>
<dbReference type="EMBL" id="BPQP01000048">
    <property type="protein sequence ID" value="GJD95857.1"/>
    <property type="molecule type" value="Genomic_DNA"/>
</dbReference>
<dbReference type="PANTHER" id="PTHR43867:SF2">
    <property type="entry name" value="CELLULOSE SYNTHASE CATALYTIC SUBUNIT A [UDP-FORMING]"/>
    <property type="match status" value="1"/>
</dbReference>
<reference evidence="10" key="2">
    <citation type="submission" date="2021-08" db="EMBL/GenBank/DDBJ databases">
        <authorList>
            <person name="Tani A."/>
            <person name="Ola A."/>
            <person name="Ogura Y."/>
            <person name="Katsura K."/>
            <person name="Hayashi T."/>
        </authorList>
    </citation>
    <scope>NUCLEOTIDE SEQUENCE</scope>
    <source>
        <strain evidence="10">DSM 19015</strain>
    </source>
</reference>
<comment type="function">
    <text evidence="7">Catalytic subunit of cellulose synthase. It polymerizes uridine 5'-diphosphate glucose to cellulose.</text>
</comment>
<feature type="transmembrane region" description="Helical" evidence="7">
    <location>
        <begin position="54"/>
        <end position="73"/>
    </location>
</feature>
<sequence length="885" mass="96215">MPATSASVLSAPQTASPRCESAKIRSRAIVGLRWTAWGSSGALALAFLTHPVSVQAQLILSLSALAGMAALWLVAPRRGVARMGFIALGSLVVLRYVYWRISETLPSAEDSVSFGLGLLLLAAELYCVVILAVSLTINADPLVRPKLSAVDEEDLPSVDIFIPTYNEDAEILATTVAAACNLDYPRDRFTVWLLDDGGTDQKCADADPDRAAGARARRARLQALCADLGARYLTRARNEHAKAGNLNSGLNSSDGEIVVVLDADHAPFRSFLRETIGHFAADPKLFLVQTPHVFLNPDPIERNLRTFERMPSENEMFYSVTQRGLDKWNGSFFCGSAALLRRVALDEVGGFSGITITEDCETALELHARGWTSAYVDTPLIAGLQPENFADFIGQRARWCQGMFQILILKNPLMKPGLRPIQRLGYLSSMLFWLFPLPRLVFMLAPLLHIFFDVKIFVSSIDEALAFTAMYVAGNLMLQNYLYGHVRWPWVSELYEYVQGVYLARSIASVIVAPRKPSFTVTAKGRTLDQNHLSSLALPFFVIFAVLALGVATAAWRYLYEPGVTGLMIVVGLWCLFNLVVAGAALGVVAERRQPDRWPSLRVAREGTVELNGDRFAVAIESISVSGCTLRRSDGSVWPTGGDGRLVGTSIPSRSSLDALAFHVSGTAGVDTRIVTFASLADRDFRALADLMYADATALETFLAGRRRSPGLVAGSLRFLTWGLTEPIRAMRYALARRPTSIASAETGARAIAEAKAAVVQPLAERVANDTSQSTLLDVQVVDQGVPSRQLVAAAASPPQPFFEAPALAADVWREVVAALGRQELGGSVVAETSEAAPEASTSTDFDPAKWMEWLYKLDETERPFADRSETSRPLPSSAQTRQAA</sequence>
<feature type="transmembrane region" description="Helical" evidence="7">
    <location>
        <begin position="464"/>
        <end position="483"/>
    </location>
</feature>
<evidence type="ECO:0000256" key="5">
    <source>
        <dbReference type="ARBA" id="ARBA00022989"/>
    </source>
</evidence>
<reference evidence="10" key="1">
    <citation type="journal article" date="2021" name="Front. Microbiol.">
        <title>Comprehensive Comparative Genomics and Phenotyping of Methylobacterium Species.</title>
        <authorList>
            <person name="Alessa O."/>
            <person name="Ogura Y."/>
            <person name="Fujitani Y."/>
            <person name="Takami H."/>
            <person name="Hayashi T."/>
            <person name="Sahin N."/>
            <person name="Tani A."/>
        </authorList>
    </citation>
    <scope>NUCLEOTIDE SEQUENCE</scope>
    <source>
        <strain evidence="10">DSM 19015</strain>
    </source>
</reference>
<comment type="cofactor">
    <cofactor evidence="7">
        <name>Mg(2+)</name>
        <dbReference type="ChEBI" id="CHEBI:18420"/>
    </cofactor>
</comment>
<keyword evidence="11" id="KW-1185">Reference proteome</keyword>
<accession>A0ABQ4S096</accession>
<feature type="region of interest" description="Disordered" evidence="8">
    <location>
        <begin position="863"/>
        <end position="885"/>
    </location>
</feature>
<keyword evidence="7" id="KW-1003">Cell membrane</keyword>
<comment type="pathway">
    <text evidence="7">Glycan metabolism; bacterial cellulose biosynthesis.</text>
</comment>
<name>A0ABQ4S096_9HYPH</name>
<dbReference type="InterPro" id="IPR005150">
    <property type="entry name" value="Cellulose_synth"/>
</dbReference>
<dbReference type="SUPFAM" id="SSF53448">
    <property type="entry name" value="Nucleotide-diphospho-sugar transferases"/>
    <property type="match status" value="1"/>
</dbReference>
<evidence type="ECO:0000256" key="2">
    <source>
        <dbReference type="ARBA" id="ARBA00022676"/>
    </source>
</evidence>
<dbReference type="InterPro" id="IPR050321">
    <property type="entry name" value="Glycosyltr_2/OpgH_subfam"/>
</dbReference>
<feature type="domain" description="Glycosyltransferase 2-like" evidence="9">
    <location>
        <begin position="160"/>
        <end position="348"/>
    </location>
</feature>
<dbReference type="PRINTS" id="PR01439">
    <property type="entry name" value="CELLSNTHASEA"/>
</dbReference>
<evidence type="ECO:0000256" key="1">
    <source>
        <dbReference type="ARBA" id="ARBA00004127"/>
    </source>
</evidence>
<gene>
    <name evidence="10" type="ORF">OCOJLMKI_3073</name>
</gene>
<keyword evidence="5 7" id="KW-1133">Transmembrane helix</keyword>
<feature type="transmembrane region" description="Helical" evidence="7">
    <location>
        <begin position="111"/>
        <end position="137"/>
    </location>
</feature>
<evidence type="ECO:0000256" key="7">
    <source>
        <dbReference type="RuleBase" id="RU365020"/>
    </source>
</evidence>
<dbReference type="PANTHER" id="PTHR43867">
    <property type="entry name" value="CELLULOSE SYNTHASE CATALYTIC SUBUNIT A [UDP-FORMING]"/>
    <property type="match status" value="1"/>
</dbReference>
<dbReference type="Pfam" id="PF00535">
    <property type="entry name" value="Glycos_transf_2"/>
    <property type="match status" value="1"/>
</dbReference>
<evidence type="ECO:0000256" key="6">
    <source>
        <dbReference type="ARBA" id="ARBA00023136"/>
    </source>
</evidence>
<comment type="catalytic activity">
    <reaction evidence="7">
        <text>[(1-&gt;4)-beta-D-glucosyl](n) + UDP-alpha-D-glucose = [(1-&gt;4)-beta-D-glucosyl](n+1) + UDP + H(+)</text>
        <dbReference type="Rhea" id="RHEA:19929"/>
        <dbReference type="Rhea" id="RHEA-COMP:10033"/>
        <dbReference type="Rhea" id="RHEA-COMP:10034"/>
        <dbReference type="ChEBI" id="CHEBI:15378"/>
        <dbReference type="ChEBI" id="CHEBI:18246"/>
        <dbReference type="ChEBI" id="CHEBI:58223"/>
        <dbReference type="ChEBI" id="CHEBI:58885"/>
        <dbReference type="EC" id="2.4.1.12"/>
    </reaction>
</comment>
<evidence type="ECO:0000313" key="11">
    <source>
        <dbReference type="Proteomes" id="UP001055125"/>
    </source>
</evidence>
<dbReference type="Gene3D" id="3.90.550.10">
    <property type="entry name" value="Spore Coat Polysaccharide Biosynthesis Protein SpsA, Chain A"/>
    <property type="match status" value="1"/>
</dbReference>
<protein>
    <recommendedName>
        <fullName evidence="7">Cellulose synthase catalytic subunit [UDP-forming]</fullName>
        <ecNumber evidence="7">2.4.1.12</ecNumber>
    </recommendedName>
</protein>
<proteinExistence type="predicted"/>
<feature type="transmembrane region" description="Helical" evidence="7">
    <location>
        <begin position="80"/>
        <end position="99"/>
    </location>
</feature>
<keyword evidence="7" id="KW-0135">Cellulose biosynthesis</keyword>
<dbReference type="Proteomes" id="UP001055125">
    <property type="component" value="Unassembled WGS sequence"/>
</dbReference>
<evidence type="ECO:0000256" key="4">
    <source>
        <dbReference type="ARBA" id="ARBA00022692"/>
    </source>
</evidence>
<dbReference type="InterPro" id="IPR003919">
    <property type="entry name" value="Cell_synth_A"/>
</dbReference>
<dbReference type="InterPro" id="IPR029044">
    <property type="entry name" value="Nucleotide-diphossugar_trans"/>
</dbReference>
<feature type="transmembrane region" description="Helical" evidence="7">
    <location>
        <begin position="536"/>
        <end position="559"/>
    </location>
</feature>
<keyword evidence="6 7" id="KW-0472">Membrane</keyword>